<dbReference type="InterPro" id="IPR050955">
    <property type="entry name" value="Plant_Biomass_Hydrol_Est"/>
</dbReference>
<feature type="domain" description="Pesticidal crystal protein Cry22Aa Ig-like" evidence="6">
    <location>
        <begin position="218"/>
        <end position="290"/>
    </location>
</feature>
<keyword evidence="1 4" id="KW-0732">Signal</keyword>
<feature type="signal peptide" evidence="4">
    <location>
        <begin position="1"/>
        <end position="18"/>
    </location>
</feature>
<keyword evidence="2" id="KW-0378">Hydrolase</keyword>
<dbReference type="InterPro" id="IPR029058">
    <property type="entry name" value="AB_hydrolase_fold"/>
</dbReference>
<dbReference type="Pfam" id="PF02230">
    <property type="entry name" value="Abhydrolase_2"/>
    <property type="match status" value="1"/>
</dbReference>
<dbReference type="EMBL" id="BSOT01000019">
    <property type="protein sequence ID" value="GLR72904.1"/>
    <property type="molecule type" value="Genomic_DNA"/>
</dbReference>
<dbReference type="GO" id="GO:0016787">
    <property type="term" value="F:hydrolase activity"/>
    <property type="evidence" value="ECO:0007669"/>
    <property type="project" value="UniProtKB-KW"/>
</dbReference>
<dbReference type="InterPro" id="IPR013783">
    <property type="entry name" value="Ig-like_fold"/>
</dbReference>
<dbReference type="Pfam" id="PF16403">
    <property type="entry name" value="Bact_surface_Ig-like"/>
    <property type="match status" value="1"/>
</dbReference>
<sequence>MHTKYQWFFLIVVLLVNACGSSDSPPPSNTQAPTTTAPMIPEPVVPEPIVPEPAVPETPEPSPPSNATNIPPIAAPGSEPDPMYTGLVNVSISLHAPNNTPLSDNIYMSGNIDEWAGGSNSDFSFQHLIDGHYALNFQTDAGNRIVFKFTRGNWRSVEVSPSGKDVVNRTIKLTDTDQDLVFTVENWKDLTPSLPNPEPGFWNTPTPDFSVNNERPEIRINGSITQRIAAGDIYEELGAQAIDSQDNDISAAISIHGEVNSSIAGDYLLRYRVTDNNGNDAIAKTRLVRVIDDVTQSYSVRPVGESNSHLGYIEQLPASYGEDADKKYPLFIYHHGGGGDASTINDTRFDTINAFAFGGGPATLASDGVWNNESQLITLSPQRSVLRNPSIERMNAFVDFAIANYQIDTNRIYMAGFSQGGLMAWRYALEYPNKVAAIVPIAGGFFNQAIPQNICDAAVVPVWAFHGLADNVINESIGRRAVEAINDCHPRQPARFTTFDGFGHQVSGHVITLDGFGKARRQDYPFNENLYLWMMAQSLTHR</sequence>
<dbReference type="InterPro" id="IPR003140">
    <property type="entry name" value="PLipase/COase/thioEstase"/>
</dbReference>
<dbReference type="Proteomes" id="UP001156601">
    <property type="component" value="Unassembled WGS sequence"/>
</dbReference>
<gene>
    <name evidence="7" type="ORF">GCM10007852_38120</name>
</gene>
<comment type="caution">
    <text evidence="7">The sequence shown here is derived from an EMBL/GenBank/DDBJ whole genome shotgun (WGS) entry which is preliminary data.</text>
</comment>
<accession>A0AA37WLQ7</accession>
<evidence type="ECO:0000256" key="4">
    <source>
        <dbReference type="SAM" id="SignalP"/>
    </source>
</evidence>
<proteinExistence type="predicted"/>
<feature type="domain" description="Phospholipase/carboxylesterase/thioesterase" evidence="5">
    <location>
        <begin position="388"/>
        <end position="508"/>
    </location>
</feature>
<evidence type="ECO:0000313" key="8">
    <source>
        <dbReference type="Proteomes" id="UP001156601"/>
    </source>
</evidence>
<dbReference type="InterPro" id="IPR032179">
    <property type="entry name" value="Cry22Aa_Ig-like"/>
</dbReference>
<dbReference type="Gene3D" id="3.40.50.1820">
    <property type="entry name" value="alpha/beta hydrolase"/>
    <property type="match status" value="1"/>
</dbReference>
<evidence type="ECO:0008006" key="9">
    <source>
        <dbReference type="Google" id="ProtNLM"/>
    </source>
</evidence>
<feature type="compositionally biased region" description="Polar residues" evidence="3">
    <location>
        <begin position="21"/>
        <end position="37"/>
    </location>
</feature>
<feature type="region of interest" description="Disordered" evidence="3">
    <location>
        <begin position="21"/>
        <end position="79"/>
    </location>
</feature>
<keyword evidence="8" id="KW-1185">Reference proteome</keyword>
<dbReference type="SUPFAM" id="SSF53474">
    <property type="entry name" value="alpha/beta-Hydrolases"/>
    <property type="match status" value="1"/>
</dbReference>
<evidence type="ECO:0000256" key="2">
    <source>
        <dbReference type="ARBA" id="ARBA00022801"/>
    </source>
</evidence>
<reference evidence="7" key="2">
    <citation type="submission" date="2023-01" db="EMBL/GenBank/DDBJ databases">
        <title>Draft genome sequence of Agaribacter marinus strain NBRC 110023.</title>
        <authorList>
            <person name="Sun Q."/>
            <person name="Mori K."/>
        </authorList>
    </citation>
    <scope>NUCLEOTIDE SEQUENCE</scope>
    <source>
        <strain evidence="7">NBRC 110023</strain>
    </source>
</reference>
<evidence type="ECO:0000259" key="5">
    <source>
        <dbReference type="Pfam" id="PF02230"/>
    </source>
</evidence>
<evidence type="ECO:0000256" key="1">
    <source>
        <dbReference type="ARBA" id="ARBA00022729"/>
    </source>
</evidence>
<protein>
    <recommendedName>
        <fullName evidence="9">DUF5011 domain-containing protein</fullName>
    </recommendedName>
</protein>
<dbReference type="Gene3D" id="2.60.40.10">
    <property type="entry name" value="Immunoglobulins"/>
    <property type="match status" value="1"/>
</dbReference>
<dbReference type="RefSeq" id="WP_284219323.1">
    <property type="nucleotide sequence ID" value="NZ_BSOT01000019.1"/>
</dbReference>
<dbReference type="PANTHER" id="PTHR43037:SF5">
    <property type="entry name" value="FERULOYL ESTERASE"/>
    <property type="match status" value="1"/>
</dbReference>
<dbReference type="AlphaFoldDB" id="A0AA37WLQ7"/>
<name>A0AA37WLQ7_9ALTE</name>
<feature type="chain" id="PRO_5041278726" description="DUF5011 domain-containing protein" evidence="4">
    <location>
        <begin position="19"/>
        <end position="542"/>
    </location>
</feature>
<evidence type="ECO:0000313" key="7">
    <source>
        <dbReference type="EMBL" id="GLR72904.1"/>
    </source>
</evidence>
<dbReference type="PANTHER" id="PTHR43037">
    <property type="entry name" value="UNNAMED PRODUCT-RELATED"/>
    <property type="match status" value="1"/>
</dbReference>
<reference evidence="7" key="1">
    <citation type="journal article" date="2014" name="Int. J. Syst. Evol. Microbiol.">
        <title>Complete genome sequence of Corynebacterium casei LMG S-19264T (=DSM 44701T), isolated from a smear-ripened cheese.</title>
        <authorList>
            <consortium name="US DOE Joint Genome Institute (JGI-PGF)"/>
            <person name="Walter F."/>
            <person name="Albersmeier A."/>
            <person name="Kalinowski J."/>
            <person name="Ruckert C."/>
        </authorList>
    </citation>
    <scope>NUCLEOTIDE SEQUENCE</scope>
    <source>
        <strain evidence="7">NBRC 110023</strain>
    </source>
</reference>
<feature type="compositionally biased region" description="Pro residues" evidence="3">
    <location>
        <begin position="40"/>
        <end position="64"/>
    </location>
</feature>
<evidence type="ECO:0000259" key="6">
    <source>
        <dbReference type="Pfam" id="PF16403"/>
    </source>
</evidence>
<organism evidence="7 8">
    <name type="scientific">Agaribacter marinus</name>
    <dbReference type="NCBI Taxonomy" id="1431249"/>
    <lineage>
        <taxon>Bacteria</taxon>
        <taxon>Pseudomonadati</taxon>
        <taxon>Pseudomonadota</taxon>
        <taxon>Gammaproteobacteria</taxon>
        <taxon>Alteromonadales</taxon>
        <taxon>Alteromonadaceae</taxon>
        <taxon>Agaribacter</taxon>
    </lineage>
</organism>
<evidence type="ECO:0000256" key="3">
    <source>
        <dbReference type="SAM" id="MobiDB-lite"/>
    </source>
</evidence>